<dbReference type="Proteomes" id="UP000001064">
    <property type="component" value="Unassembled WGS sequence"/>
</dbReference>
<dbReference type="SMART" id="SM01063">
    <property type="entry name" value="CBM49"/>
    <property type="match status" value="1"/>
</dbReference>
<name>F0ZUD3_DICPU</name>
<evidence type="ECO:0000256" key="1">
    <source>
        <dbReference type="SAM" id="SignalP"/>
    </source>
</evidence>
<dbReference type="eggNOG" id="ENOG502RI2F">
    <property type="taxonomic scope" value="Eukaryota"/>
</dbReference>
<dbReference type="PANTHER" id="PTHR36560:SF1">
    <property type="entry name" value="CELLULOSE-BINDING DOMAIN-CONTAINING PROTEIN"/>
    <property type="match status" value="1"/>
</dbReference>
<dbReference type="OMA" id="NSAMFTF"/>
<keyword evidence="1" id="KW-0732">Signal</keyword>
<protein>
    <recommendedName>
        <fullName evidence="2">Carbohydrate binding domain-containing protein</fullName>
    </recommendedName>
</protein>
<feature type="chain" id="PRO_5003265413" description="Carbohydrate binding domain-containing protein" evidence="1">
    <location>
        <begin position="20"/>
        <end position="123"/>
    </location>
</feature>
<reference evidence="4" key="1">
    <citation type="journal article" date="2011" name="Genome Biol.">
        <title>Comparative genomics of the social amoebae Dictyostelium discoideum and Dictyostelium purpureum.</title>
        <authorList>
            <consortium name="US DOE Joint Genome Institute (JGI-PGF)"/>
            <person name="Sucgang R."/>
            <person name="Kuo A."/>
            <person name="Tian X."/>
            <person name="Salerno W."/>
            <person name="Parikh A."/>
            <person name="Feasley C.L."/>
            <person name="Dalin E."/>
            <person name="Tu H."/>
            <person name="Huang E."/>
            <person name="Barry K."/>
            <person name="Lindquist E."/>
            <person name="Shapiro H."/>
            <person name="Bruce D."/>
            <person name="Schmutz J."/>
            <person name="Salamov A."/>
            <person name="Fey P."/>
            <person name="Gaudet P."/>
            <person name="Anjard C."/>
            <person name="Babu M.M."/>
            <person name="Basu S."/>
            <person name="Bushmanova Y."/>
            <person name="van der Wel H."/>
            <person name="Katoh-Kurasawa M."/>
            <person name="Dinh C."/>
            <person name="Coutinho P.M."/>
            <person name="Saito T."/>
            <person name="Elias M."/>
            <person name="Schaap P."/>
            <person name="Kay R.R."/>
            <person name="Henrissat B."/>
            <person name="Eichinger L."/>
            <person name="Rivero F."/>
            <person name="Putnam N.H."/>
            <person name="West C.M."/>
            <person name="Loomis W.F."/>
            <person name="Chisholm R.L."/>
            <person name="Shaulsky G."/>
            <person name="Strassmann J.E."/>
            <person name="Queller D.C."/>
            <person name="Kuspa A."/>
            <person name="Grigoriev I.V."/>
        </authorList>
    </citation>
    <scope>NUCLEOTIDE SEQUENCE [LARGE SCALE GENOMIC DNA]</scope>
    <source>
        <strain evidence="4">QSDP1</strain>
    </source>
</reference>
<feature type="signal peptide" evidence="1">
    <location>
        <begin position="1"/>
        <end position="19"/>
    </location>
</feature>
<evidence type="ECO:0000313" key="3">
    <source>
        <dbReference type="EMBL" id="EGC32448.1"/>
    </source>
</evidence>
<dbReference type="EMBL" id="GL871192">
    <property type="protein sequence ID" value="EGC32448.1"/>
    <property type="molecule type" value="Genomic_DNA"/>
</dbReference>
<organism evidence="3 4">
    <name type="scientific">Dictyostelium purpureum</name>
    <name type="common">Slime mold</name>
    <dbReference type="NCBI Taxonomy" id="5786"/>
    <lineage>
        <taxon>Eukaryota</taxon>
        <taxon>Amoebozoa</taxon>
        <taxon>Evosea</taxon>
        <taxon>Eumycetozoa</taxon>
        <taxon>Dictyostelia</taxon>
        <taxon>Dictyosteliales</taxon>
        <taxon>Dictyosteliaceae</taxon>
        <taxon>Dictyostelium</taxon>
    </lineage>
</organism>
<dbReference type="InterPro" id="IPR019028">
    <property type="entry name" value="CBM_49"/>
</dbReference>
<dbReference type="Pfam" id="PF09478">
    <property type="entry name" value="CBM49"/>
    <property type="match status" value="1"/>
</dbReference>
<keyword evidence="4" id="KW-1185">Reference proteome</keyword>
<dbReference type="RefSeq" id="XP_003291020.1">
    <property type="nucleotide sequence ID" value="XM_003290972.1"/>
</dbReference>
<dbReference type="AlphaFoldDB" id="F0ZUD3"/>
<dbReference type="GO" id="GO:0030246">
    <property type="term" value="F:carbohydrate binding"/>
    <property type="evidence" value="ECO:0007669"/>
    <property type="project" value="InterPro"/>
</dbReference>
<dbReference type="OrthoDB" id="21974at2759"/>
<dbReference type="GeneID" id="10508948"/>
<feature type="domain" description="Carbohydrate binding" evidence="2">
    <location>
        <begin position="23"/>
        <end position="110"/>
    </location>
</feature>
<dbReference type="PANTHER" id="PTHR36560">
    <property type="entry name" value="CELLULOSE-BINDING DOMAIN-CONTAINING PROTEIN"/>
    <property type="match status" value="1"/>
</dbReference>
<evidence type="ECO:0000259" key="2">
    <source>
        <dbReference type="SMART" id="SM01063"/>
    </source>
</evidence>
<gene>
    <name evidence="3" type="ORF">DICPUDRAFT_57109</name>
</gene>
<sequence>MYIKLALVLIFAFFAFALADNTLSISQIQTGGWGDSDPYTVWEVTLTNTGMRTIIDATIIAESNLKVDKPEQMWSLECVSPDKYHFPSFLVQNGLTNGTYHKFGYINHSGEPAIFTACDIIYK</sequence>
<dbReference type="InParanoid" id="F0ZUD3"/>
<dbReference type="KEGG" id="dpp:DICPUDRAFT_57109"/>
<evidence type="ECO:0000313" key="4">
    <source>
        <dbReference type="Proteomes" id="UP000001064"/>
    </source>
</evidence>
<dbReference type="VEuPathDB" id="AmoebaDB:DICPUDRAFT_57109"/>
<proteinExistence type="predicted"/>
<accession>F0ZUD3</accession>
<dbReference type="FunCoup" id="F0ZUD3">
    <property type="interactions" value="114"/>
</dbReference>